<keyword evidence="3 7" id="KW-0472">Membrane</keyword>
<dbReference type="SUPFAM" id="SSF48726">
    <property type="entry name" value="Immunoglobulin"/>
    <property type="match status" value="3"/>
</dbReference>
<dbReference type="InterPro" id="IPR013783">
    <property type="entry name" value="Ig-like_fold"/>
</dbReference>
<dbReference type="GO" id="GO:0001817">
    <property type="term" value="P:regulation of cytokine production"/>
    <property type="evidence" value="ECO:0007669"/>
    <property type="project" value="TreeGrafter"/>
</dbReference>
<keyword evidence="2" id="KW-0732">Signal</keyword>
<accession>A0A6P6C6C5</accession>
<feature type="domain" description="Ig-like" evidence="8">
    <location>
        <begin position="63"/>
        <end position="149"/>
    </location>
</feature>
<dbReference type="GO" id="GO:0009897">
    <property type="term" value="C:external side of plasma membrane"/>
    <property type="evidence" value="ECO:0007669"/>
    <property type="project" value="TreeGrafter"/>
</dbReference>
<name>A0A6P6C6C5_PTEVA</name>
<dbReference type="SMART" id="SM00406">
    <property type="entry name" value="IGv"/>
    <property type="match status" value="2"/>
</dbReference>
<dbReference type="PROSITE" id="PS50835">
    <property type="entry name" value="IG_LIKE"/>
    <property type="match status" value="3"/>
</dbReference>
<dbReference type="InterPro" id="IPR007110">
    <property type="entry name" value="Ig-like_dom"/>
</dbReference>
<feature type="transmembrane region" description="Helical" evidence="7">
    <location>
        <begin position="385"/>
        <end position="402"/>
    </location>
</feature>
<dbReference type="RefSeq" id="XP_023382908.1">
    <property type="nucleotide sequence ID" value="XM_023527140.1"/>
</dbReference>
<evidence type="ECO:0000313" key="10">
    <source>
        <dbReference type="RefSeq" id="XP_023382897.1"/>
    </source>
</evidence>
<keyword evidence="9" id="KW-1185">Reference proteome</keyword>
<dbReference type="CTD" id="11148"/>
<dbReference type="FunFam" id="2.60.40.10:FF:000142">
    <property type="entry name" value="V-set domain-containing T-cell activation inhibitor 1"/>
    <property type="match status" value="1"/>
</dbReference>
<dbReference type="GO" id="GO:0050852">
    <property type="term" value="P:T cell receptor signaling pathway"/>
    <property type="evidence" value="ECO:0007669"/>
    <property type="project" value="TreeGrafter"/>
</dbReference>
<dbReference type="Pfam" id="PF07686">
    <property type="entry name" value="V-set"/>
    <property type="match status" value="2"/>
</dbReference>
<evidence type="ECO:0000256" key="1">
    <source>
        <dbReference type="ARBA" id="ARBA00004370"/>
    </source>
</evidence>
<dbReference type="InterPro" id="IPR003599">
    <property type="entry name" value="Ig_sub"/>
</dbReference>
<feature type="domain" description="Ig-like" evidence="8">
    <location>
        <begin position="254"/>
        <end position="345"/>
    </location>
</feature>
<feature type="transmembrane region" description="Helical" evidence="7">
    <location>
        <begin position="357"/>
        <end position="378"/>
    </location>
</feature>
<dbReference type="Gene3D" id="2.60.40.10">
    <property type="entry name" value="Immunoglobulins"/>
    <property type="match status" value="3"/>
</dbReference>
<evidence type="ECO:0000313" key="11">
    <source>
        <dbReference type="RefSeq" id="XP_023382908.1"/>
    </source>
</evidence>
<keyword evidence="5" id="KW-0325">Glycoprotein</keyword>
<keyword evidence="7" id="KW-1133">Transmembrane helix</keyword>
<dbReference type="InterPro" id="IPR013106">
    <property type="entry name" value="Ig_V-set"/>
</dbReference>
<proteinExistence type="predicted"/>
<evidence type="ECO:0000256" key="3">
    <source>
        <dbReference type="ARBA" id="ARBA00023136"/>
    </source>
</evidence>
<dbReference type="InterPro" id="IPR036179">
    <property type="entry name" value="Ig-like_dom_sf"/>
</dbReference>
<dbReference type="GO" id="GO:0005102">
    <property type="term" value="F:signaling receptor binding"/>
    <property type="evidence" value="ECO:0007669"/>
    <property type="project" value="TreeGrafter"/>
</dbReference>
<keyword evidence="6" id="KW-0393">Immunoglobulin domain</keyword>
<dbReference type="FunFam" id="2.60.40.10:FF:001051">
    <property type="entry name" value="HERV-H LTR-associating 2"/>
    <property type="match status" value="1"/>
</dbReference>
<protein>
    <submittedName>
        <fullName evidence="10">HERV-H LTR-associating protein 2 isoform X1</fullName>
    </submittedName>
    <submittedName>
        <fullName evidence="11">HERV-H LTR-associating protein 2 isoform X2</fullName>
    </submittedName>
</protein>
<dbReference type="FunFam" id="2.60.40.10:FF:001310">
    <property type="entry name" value="HERV-H LTR-associating 2"/>
    <property type="match status" value="1"/>
</dbReference>
<sequence length="404" mass="46295">MLLTFEPFCKDADCNLGNFSLIQEDMKAVLSFLLILITFLRGSQGFFNHSSSLNEKIVIGELNEDVILPCSFESGPNIVIHWKNQDYNVHTYYKDSDHLEKQDPRYTNRTSLFHGEIHNGNASLSFRRLSLLDEGSYMCYVATSIKIISKVVLKMGAFVTPEIKYEKRNTHSFLICGVLHVFPYPVITWQVDNTPISESNIEETRDFGSFCIKSRVNITGSNSTYECTIENSLLKQTWSGRWTMKDGLRKMQRENVLLSCELANYLFLLNQDFVVTWSRMKNETFSVLAYFLSSSQNAVINEPRLLWSKELINQSDFSLTLRDLSPLDSGEYLCNISSSKYTSLTFQTVHVEPSQSIALWIILLSVILMLLVLVTTFYRVKSRRRSYLIAGVLSLLMGVLIMKT</sequence>
<keyword evidence="4" id="KW-1015">Disulfide bond</keyword>
<evidence type="ECO:0000259" key="8">
    <source>
        <dbReference type="PROSITE" id="PS50835"/>
    </source>
</evidence>
<dbReference type="Proteomes" id="UP000515202">
    <property type="component" value="Unplaced"/>
</dbReference>
<dbReference type="OrthoDB" id="9983389at2759"/>
<evidence type="ECO:0000256" key="4">
    <source>
        <dbReference type="ARBA" id="ARBA00023157"/>
    </source>
</evidence>
<dbReference type="PANTHER" id="PTHR24100:SF106">
    <property type="entry name" value="HERV-H LTR-ASSOCIATING PROTEIN 2"/>
    <property type="match status" value="1"/>
</dbReference>
<organism evidence="9 11">
    <name type="scientific">Pteropus vampyrus</name>
    <name type="common">Large flying fox</name>
    <dbReference type="NCBI Taxonomy" id="132908"/>
    <lineage>
        <taxon>Eukaryota</taxon>
        <taxon>Metazoa</taxon>
        <taxon>Chordata</taxon>
        <taxon>Craniata</taxon>
        <taxon>Vertebrata</taxon>
        <taxon>Euteleostomi</taxon>
        <taxon>Mammalia</taxon>
        <taxon>Eutheria</taxon>
        <taxon>Laurasiatheria</taxon>
        <taxon>Chiroptera</taxon>
        <taxon>Yinpterochiroptera</taxon>
        <taxon>Pteropodoidea</taxon>
        <taxon>Pteropodidae</taxon>
        <taxon>Pteropodinae</taxon>
        <taxon>Pteropus</taxon>
    </lineage>
</organism>
<reference evidence="10 11" key="1">
    <citation type="submission" date="2025-04" db="UniProtKB">
        <authorList>
            <consortium name="RefSeq"/>
        </authorList>
    </citation>
    <scope>IDENTIFICATION</scope>
    <source>
        <tissue evidence="10 11">Kidney</tissue>
    </source>
</reference>
<comment type="subcellular location">
    <subcellularLocation>
        <location evidence="1">Membrane</location>
    </subcellularLocation>
</comment>
<dbReference type="SMART" id="SM00409">
    <property type="entry name" value="IG"/>
    <property type="match status" value="2"/>
</dbReference>
<evidence type="ECO:0000256" key="6">
    <source>
        <dbReference type="ARBA" id="ARBA00023319"/>
    </source>
</evidence>
<evidence type="ECO:0000313" key="9">
    <source>
        <dbReference type="Proteomes" id="UP000515202"/>
    </source>
</evidence>
<dbReference type="PANTHER" id="PTHR24100">
    <property type="entry name" value="BUTYROPHILIN"/>
    <property type="match status" value="1"/>
</dbReference>
<keyword evidence="7" id="KW-0812">Transmembrane</keyword>
<dbReference type="RefSeq" id="XP_023382897.1">
    <property type="nucleotide sequence ID" value="XM_023527129.1"/>
</dbReference>
<dbReference type="GO" id="GO:0050863">
    <property type="term" value="P:regulation of T cell activation"/>
    <property type="evidence" value="ECO:0007669"/>
    <property type="project" value="UniProtKB-ARBA"/>
</dbReference>
<feature type="domain" description="Ig-like" evidence="8">
    <location>
        <begin position="174"/>
        <end position="239"/>
    </location>
</feature>
<gene>
    <name evidence="10 11" type="primary">HHLA2</name>
</gene>
<dbReference type="GeneID" id="105308342"/>
<evidence type="ECO:0000256" key="2">
    <source>
        <dbReference type="ARBA" id="ARBA00022729"/>
    </source>
</evidence>
<dbReference type="InterPro" id="IPR050504">
    <property type="entry name" value="IgSF_BTN/MOG"/>
</dbReference>
<evidence type="ECO:0000256" key="7">
    <source>
        <dbReference type="SAM" id="Phobius"/>
    </source>
</evidence>
<dbReference type="GO" id="GO:1903037">
    <property type="term" value="P:regulation of leukocyte cell-cell adhesion"/>
    <property type="evidence" value="ECO:0007669"/>
    <property type="project" value="UniProtKB-ARBA"/>
</dbReference>
<dbReference type="AlphaFoldDB" id="A0A6P6C6C5"/>
<evidence type="ECO:0000256" key="5">
    <source>
        <dbReference type="ARBA" id="ARBA00023180"/>
    </source>
</evidence>